<feature type="domain" description="Transglutaminase-like" evidence="2">
    <location>
        <begin position="361"/>
        <end position="434"/>
    </location>
</feature>
<evidence type="ECO:0000256" key="1">
    <source>
        <dbReference type="SAM" id="SignalP"/>
    </source>
</evidence>
<sequence length="571" mass="65105">MKKLLLLLYVLISLPLFERKAMASDFLVSYNVTYEVLDNSETEVFQEIKVKNLTNSIFVSSYKLNVNHIKITDIKASNKSGELKLDTSYKDGQTTIQVFFNDQVIGEGKEINWNLKYKTKDVSTKNGQVLEVTIPKISNFTNVEEYNAKLLVPDKFGDLLTINPPPILVEEKDSKRIYKFNLNQIQDSAVNATFGKYQLFNFKLTYDLKNEGFFSQEKTIALPPDIKDRQTILIKEISKKPDKLKIDKDGNHIAVFTVPPRSELQINLIGQAKIKNKRIDAKNGGRFDDLPKNLVKDYTTSKKYWETGDPKITSISKSLNEKLIVSEDAKRVYEYVLKTLSYDNSKNKNIIVERLGASKSLLKPKEAICMEFVDLFITIARSMGIPAREVNGYAYSKSPSLTPLSINLRGGDVLHSWAQYYDPKFGWVQIDPTWGETSGLDYFENLDSNHFAFVIKGLSSEYPLPAGAYKNTDREKPQVDVSFAITDDTKEEYSVKAEKVFDINFINLLLGKKKVILTNTGGQTLFDVKEPKLGKFPPMYKTKAYIRGDEITVQFKNFDGEDRELKVKLSR</sequence>
<dbReference type="InterPro" id="IPR038765">
    <property type="entry name" value="Papain-like_cys_pep_sf"/>
</dbReference>
<organism evidence="3 4">
    <name type="scientific">candidate division WWE3 bacterium RIFCSPLOWO2_01_FULL_41_18</name>
    <dbReference type="NCBI Taxonomy" id="1802625"/>
    <lineage>
        <taxon>Bacteria</taxon>
        <taxon>Katanobacteria</taxon>
    </lineage>
</organism>
<dbReference type="SUPFAM" id="SSF54001">
    <property type="entry name" value="Cysteine proteinases"/>
    <property type="match status" value="1"/>
</dbReference>
<dbReference type="InterPro" id="IPR002931">
    <property type="entry name" value="Transglutaminase-like"/>
</dbReference>
<dbReference type="PANTHER" id="PTHR33490:SF6">
    <property type="entry name" value="SLL1049 PROTEIN"/>
    <property type="match status" value="1"/>
</dbReference>
<evidence type="ECO:0000313" key="4">
    <source>
        <dbReference type="Proteomes" id="UP000176504"/>
    </source>
</evidence>
<keyword evidence="1" id="KW-0732">Signal</keyword>
<protein>
    <recommendedName>
        <fullName evidence="2">Transglutaminase-like domain-containing protein</fullName>
    </recommendedName>
</protein>
<dbReference type="PANTHER" id="PTHR33490">
    <property type="entry name" value="BLR5614 PROTEIN-RELATED"/>
    <property type="match status" value="1"/>
</dbReference>
<evidence type="ECO:0000259" key="2">
    <source>
        <dbReference type="SMART" id="SM00460"/>
    </source>
</evidence>
<feature type="chain" id="PRO_5009514965" description="Transglutaminase-like domain-containing protein" evidence="1">
    <location>
        <begin position="24"/>
        <end position="571"/>
    </location>
</feature>
<dbReference type="AlphaFoldDB" id="A0A1F4VCK8"/>
<comment type="caution">
    <text evidence="3">The sequence shown here is derived from an EMBL/GenBank/DDBJ whole genome shotgun (WGS) entry which is preliminary data.</text>
</comment>
<reference evidence="3 4" key="1">
    <citation type="journal article" date="2016" name="Nat. Commun.">
        <title>Thousands of microbial genomes shed light on interconnected biogeochemical processes in an aquifer system.</title>
        <authorList>
            <person name="Anantharaman K."/>
            <person name="Brown C.T."/>
            <person name="Hug L.A."/>
            <person name="Sharon I."/>
            <person name="Castelle C.J."/>
            <person name="Probst A.J."/>
            <person name="Thomas B.C."/>
            <person name="Singh A."/>
            <person name="Wilkins M.J."/>
            <person name="Karaoz U."/>
            <person name="Brodie E.L."/>
            <person name="Williams K.H."/>
            <person name="Hubbard S.S."/>
            <person name="Banfield J.F."/>
        </authorList>
    </citation>
    <scope>NUCLEOTIDE SEQUENCE [LARGE SCALE GENOMIC DNA]</scope>
</reference>
<evidence type="ECO:0000313" key="3">
    <source>
        <dbReference type="EMBL" id="OGC54935.1"/>
    </source>
</evidence>
<dbReference type="SMART" id="SM00460">
    <property type="entry name" value="TGc"/>
    <property type="match status" value="1"/>
</dbReference>
<feature type="signal peptide" evidence="1">
    <location>
        <begin position="1"/>
        <end position="23"/>
    </location>
</feature>
<accession>A0A1F4VCK8</accession>
<proteinExistence type="predicted"/>
<dbReference type="Gene3D" id="3.10.620.30">
    <property type="match status" value="1"/>
</dbReference>
<dbReference type="Pfam" id="PF01841">
    <property type="entry name" value="Transglut_core"/>
    <property type="match status" value="1"/>
</dbReference>
<name>A0A1F4VCK8_UNCKA</name>
<dbReference type="Proteomes" id="UP000176504">
    <property type="component" value="Unassembled WGS sequence"/>
</dbReference>
<dbReference type="EMBL" id="MEVI01000003">
    <property type="protein sequence ID" value="OGC54935.1"/>
    <property type="molecule type" value="Genomic_DNA"/>
</dbReference>
<gene>
    <name evidence="3" type="ORF">A3A78_03060</name>
</gene>